<dbReference type="GO" id="GO:0009055">
    <property type="term" value="F:electron transfer activity"/>
    <property type="evidence" value="ECO:0007669"/>
    <property type="project" value="InterPro"/>
</dbReference>
<name>A0A2N3Q0V3_9PROT</name>
<gene>
    <name evidence="11" type="ORF">CWS72_03460</name>
</gene>
<dbReference type="InterPro" id="IPR009056">
    <property type="entry name" value="Cyt_c-like_dom"/>
</dbReference>
<evidence type="ECO:0000256" key="6">
    <source>
        <dbReference type="ARBA" id="ARBA00022982"/>
    </source>
</evidence>
<feature type="transmembrane region" description="Helical" evidence="9">
    <location>
        <begin position="6"/>
        <end position="26"/>
    </location>
</feature>
<dbReference type="OrthoDB" id="9805828at2"/>
<comment type="caution">
    <text evidence="11">The sequence shown here is derived from an EMBL/GenBank/DDBJ whole genome shotgun (WGS) entry which is preliminary data.</text>
</comment>
<evidence type="ECO:0000256" key="8">
    <source>
        <dbReference type="PROSITE-ProRule" id="PRU00433"/>
    </source>
</evidence>
<evidence type="ECO:0000256" key="5">
    <source>
        <dbReference type="ARBA" id="ARBA00022723"/>
    </source>
</evidence>
<sequence length="190" mass="19675">MGITLQKITGACLFALILVVGLNLLVDGLMPRRIDRPSPEIVASEGGFDPAAIQAKTAPGQTGGETAAIAEDKPLPQRLAAANAGKGQTSAKKCLSCHSFDQGAGAKIGPNLFGVVGRAKASFPGFAYSEAFKKLSGAWSYEDLDKFLSKPGAFAAGTKMTFAGLPNGEERADVIAYLRSISPEAPPPPQ</sequence>
<keyword evidence="7 8" id="KW-0408">Iron</keyword>
<dbReference type="PRINTS" id="PR00604">
    <property type="entry name" value="CYTCHRMECIAB"/>
</dbReference>
<evidence type="ECO:0000259" key="10">
    <source>
        <dbReference type="PROSITE" id="PS51007"/>
    </source>
</evidence>
<keyword evidence="12" id="KW-1185">Reference proteome</keyword>
<dbReference type="GO" id="GO:0046872">
    <property type="term" value="F:metal ion binding"/>
    <property type="evidence" value="ECO:0007669"/>
    <property type="project" value="UniProtKB-KW"/>
</dbReference>
<accession>A0A2N3Q0V3</accession>
<evidence type="ECO:0000256" key="7">
    <source>
        <dbReference type="ARBA" id="ARBA00023004"/>
    </source>
</evidence>
<keyword evidence="5 8" id="KW-0479">Metal-binding</keyword>
<dbReference type="AlphaFoldDB" id="A0A2N3Q0V3"/>
<keyword evidence="3" id="KW-0602">Photosynthesis</keyword>
<evidence type="ECO:0000256" key="3">
    <source>
        <dbReference type="ARBA" id="ARBA00022531"/>
    </source>
</evidence>
<evidence type="ECO:0000313" key="12">
    <source>
        <dbReference type="Proteomes" id="UP000233293"/>
    </source>
</evidence>
<dbReference type="Pfam" id="PF00034">
    <property type="entry name" value="Cytochrom_C"/>
    <property type="match status" value="1"/>
</dbReference>
<evidence type="ECO:0000256" key="9">
    <source>
        <dbReference type="SAM" id="Phobius"/>
    </source>
</evidence>
<dbReference type="Gene3D" id="1.10.760.10">
    <property type="entry name" value="Cytochrome c-like domain"/>
    <property type="match status" value="1"/>
</dbReference>
<keyword evidence="2" id="KW-0813">Transport</keyword>
<dbReference type="PROSITE" id="PS51007">
    <property type="entry name" value="CYTC"/>
    <property type="match status" value="1"/>
</dbReference>
<organism evidence="11 12">
    <name type="scientific">Telmatospirillum siberiense</name>
    <dbReference type="NCBI Taxonomy" id="382514"/>
    <lineage>
        <taxon>Bacteria</taxon>
        <taxon>Pseudomonadati</taxon>
        <taxon>Pseudomonadota</taxon>
        <taxon>Alphaproteobacteria</taxon>
        <taxon>Rhodospirillales</taxon>
        <taxon>Rhodospirillaceae</taxon>
        <taxon>Telmatospirillum</taxon>
    </lineage>
</organism>
<evidence type="ECO:0000256" key="4">
    <source>
        <dbReference type="ARBA" id="ARBA00022617"/>
    </source>
</evidence>
<dbReference type="RefSeq" id="WP_101249236.1">
    <property type="nucleotide sequence ID" value="NZ_PIUM01000002.1"/>
</dbReference>
<evidence type="ECO:0000313" key="11">
    <source>
        <dbReference type="EMBL" id="PKU26274.1"/>
    </source>
</evidence>
<keyword evidence="9" id="KW-0812">Transmembrane</keyword>
<dbReference type="PANTHER" id="PTHR11961">
    <property type="entry name" value="CYTOCHROME C"/>
    <property type="match status" value="1"/>
</dbReference>
<keyword evidence="9" id="KW-1133">Transmembrane helix</keyword>
<protein>
    <submittedName>
        <fullName evidence="11">Cytochrome c family protein</fullName>
    </submittedName>
</protein>
<comment type="function">
    <text evidence="1">Cytochrome c2 is found mainly in purple, non-sulfur, photosynthetic bacteria where it functions as the electron donor to the oxidized bacteriochlorophyll in the photophosphorylation pathway. However, it may also have a role in the respiratory chain and is found in some non-photosynthetic bacteria.</text>
</comment>
<keyword evidence="4 8" id="KW-0349">Heme</keyword>
<evidence type="ECO:0000256" key="1">
    <source>
        <dbReference type="ARBA" id="ARBA00003590"/>
    </source>
</evidence>
<dbReference type="EMBL" id="PIUM01000002">
    <property type="protein sequence ID" value="PKU26274.1"/>
    <property type="molecule type" value="Genomic_DNA"/>
</dbReference>
<evidence type="ECO:0000256" key="2">
    <source>
        <dbReference type="ARBA" id="ARBA00022448"/>
    </source>
</evidence>
<dbReference type="SUPFAM" id="SSF46626">
    <property type="entry name" value="Cytochrome c"/>
    <property type="match status" value="1"/>
</dbReference>
<dbReference type="InterPro" id="IPR002327">
    <property type="entry name" value="Cyt_c_1A/1B"/>
</dbReference>
<keyword evidence="6" id="KW-0249">Electron transport</keyword>
<dbReference type="InterPro" id="IPR036909">
    <property type="entry name" value="Cyt_c-like_dom_sf"/>
</dbReference>
<keyword evidence="9" id="KW-0472">Membrane</keyword>
<dbReference type="GO" id="GO:0015979">
    <property type="term" value="P:photosynthesis"/>
    <property type="evidence" value="ECO:0007669"/>
    <property type="project" value="UniProtKB-KW"/>
</dbReference>
<reference evidence="12" key="1">
    <citation type="submission" date="2017-12" db="EMBL/GenBank/DDBJ databases">
        <title>Draft genome sequence of Telmatospirillum siberiense 26-4b1T, an acidotolerant peatland alphaproteobacterium potentially involved in sulfur cycling.</title>
        <authorList>
            <person name="Hausmann B."/>
            <person name="Pjevac P."/>
            <person name="Schreck K."/>
            <person name="Herbold C.W."/>
            <person name="Daims H."/>
            <person name="Wagner M."/>
            <person name="Pester M."/>
            <person name="Loy A."/>
        </authorList>
    </citation>
    <scope>NUCLEOTIDE SEQUENCE [LARGE SCALE GENOMIC DNA]</scope>
    <source>
        <strain evidence="12">26-4b1</strain>
    </source>
</reference>
<proteinExistence type="predicted"/>
<dbReference type="Proteomes" id="UP000233293">
    <property type="component" value="Unassembled WGS sequence"/>
</dbReference>
<feature type="domain" description="Cytochrome c" evidence="10">
    <location>
        <begin position="80"/>
        <end position="182"/>
    </location>
</feature>
<dbReference type="GO" id="GO:0020037">
    <property type="term" value="F:heme binding"/>
    <property type="evidence" value="ECO:0007669"/>
    <property type="project" value="InterPro"/>
</dbReference>